<gene>
    <name evidence="2" type="ORF">L0F81_07800</name>
</gene>
<evidence type="ECO:0000256" key="1">
    <source>
        <dbReference type="SAM" id="MobiDB-lite"/>
    </source>
</evidence>
<dbReference type="Proteomes" id="UP001299012">
    <property type="component" value="Unassembled WGS sequence"/>
</dbReference>
<protein>
    <submittedName>
        <fullName evidence="2">Uncharacterized protein</fullName>
    </submittedName>
</protein>
<dbReference type="EMBL" id="JAKKZF010000018">
    <property type="protein sequence ID" value="MCG0063193.1"/>
    <property type="molecule type" value="Genomic_DNA"/>
</dbReference>
<keyword evidence="3" id="KW-1185">Reference proteome</keyword>
<proteinExistence type="predicted"/>
<name>A0ABS9JC99_9ACTN</name>
<accession>A0ABS9JC99</accession>
<feature type="compositionally biased region" description="Polar residues" evidence="1">
    <location>
        <begin position="19"/>
        <end position="28"/>
    </location>
</feature>
<organism evidence="2 3">
    <name type="scientific">Streptomyces tricolor</name>
    <dbReference type="NCBI Taxonomy" id="68277"/>
    <lineage>
        <taxon>Bacteria</taxon>
        <taxon>Bacillati</taxon>
        <taxon>Actinomycetota</taxon>
        <taxon>Actinomycetes</taxon>
        <taxon>Kitasatosporales</taxon>
        <taxon>Streptomycetaceae</taxon>
        <taxon>Streptomyces</taxon>
        <taxon>Streptomyces violaceoruber group</taxon>
    </lineage>
</organism>
<sequence length="202" mass="22356">MRLQKASVRPSGTLIGPRTSRSLPVQSMTIPSSPTVTVTFNVIIRSRSTPSLSTKSLAVQVPLGSFRRASRASRSPWSLIASIAPISPSAPYLSAISRVRRTPVTHAETCAWMSPTVRSGRRLLNRMMLKTSALGTPRRYSFVAGKNRPSWYMSVESRTYPGSFCFRSSTWIRQDVNPMRRSPWWTGAKTRGSSVCADAQYG</sequence>
<feature type="region of interest" description="Disordered" evidence="1">
    <location>
        <begin position="1"/>
        <end position="28"/>
    </location>
</feature>
<evidence type="ECO:0000313" key="3">
    <source>
        <dbReference type="Proteomes" id="UP001299012"/>
    </source>
</evidence>
<reference evidence="2 3" key="1">
    <citation type="submission" date="2022-01" db="EMBL/GenBank/DDBJ databases">
        <title>Draft Genome Sequences of Seven Type Strains of the Genus Streptomyces.</title>
        <authorList>
            <person name="Aziz S."/>
            <person name="Coretto E."/>
            <person name="Chronakova A."/>
            <person name="Sproer C."/>
            <person name="Huber K."/>
            <person name="Nouioui I."/>
            <person name="Gross H."/>
        </authorList>
    </citation>
    <scope>NUCLEOTIDE SEQUENCE [LARGE SCALE GENOMIC DNA]</scope>
    <source>
        <strain evidence="2 3">DSM 41685</strain>
    </source>
</reference>
<evidence type="ECO:0000313" key="2">
    <source>
        <dbReference type="EMBL" id="MCG0063193.1"/>
    </source>
</evidence>
<comment type="caution">
    <text evidence="2">The sequence shown here is derived from an EMBL/GenBank/DDBJ whole genome shotgun (WGS) entry which is preliminary data.</text>
</comment>